<dbReference type="EMBL" id="CP001684">
    <property type="protein sequence ID" value="ACV22783.1"/>
    <property type="molecule type" value="Genomic_DNA"/>
</dbReference>
<gene>
    <name evidence="2" type="ordered locus">Shel_17640</name>
</gene>
<organism evidence="2 3">
    <name type="scientific">Slackia heliotrinireducens (strain ATCC 29202 / DSM 20476 / NCTC 11029 / RHS 1)</name>
    <name type="common">Peptococcus heliotrinreducens</name>
    <dbReference type="NCBI Taxonomy" id="471855"/>
    <lineage>
        <taxon>Bacteria</taxon>
        <taxon>Bacillati</taxon>
        <taxon>Actinomycetota</taxon>
        <taxon>Coriobacteriia</taxon>
        <taxon>Eggerthellales</taxon>
        <taxon>Eggerthellaceae</taxon>
        <taxon>Slackia</taxon>
    </lineage>
</organism>
<dbReference type="AlphaFoldDB" id="C7N798"/>
<evidence type="ECO:0000313" key="3">
    <source>
        <dbReference type="Proteomes" id="UP000002026"/>
    </source>
</evidence>
<protein>
    <submittedName>
        <fullName evidence="2">Uncharacterized protein</fullName>
    </submittedName>
</protein>
<accession>C7N798</accession>
<evidence type="ECO:0000256" key="1">
    <source>
        <dbReference type="SAM" id="Phobius"/>
    </source>
</evidence>
<feature type="transmembrane region" description="Helical" evidence="1">
    <location>
        <begin position="15"/>
        <end position="36"/>
    </location>
</feature>
<dbReference type="RefSeq" id="WP_012798885.1">
    <property type="nucleotide sequence ID" value="NC_013165.1"/>
</dbReference>
<proteinExistence type="predicted"/>
<dbReference type="STRING" id="471855.Shel_17640"/>
<reference evidence="2 3" key="1">
    <citation type="journal article" date="2009" name="Stand. Genomic Sci.">
        <title>Complete genome sequence of Slackia heliotrinireducens type strain (RHS 1).</title>
        <authorList>
            <person name="Pukall R."/>
            <person name="Lapidus A."/>
            <person name="Nolan M."/>
            <person name="Copeland A."/>
            <person name="Glavina Del Rio T."/>
            <person name="Lucas S."/>
            <person name="Chen F."/>
            <person name="Tice H."/>
            <person name="Cheng J.F."/>
            <person name="Chertkov O."/>
            <person name="Bruce D."/>
            <person name="Goodwin L."/>
            <person name="Kuske C."/>
            <person name="Brettin T."/>
            <person name="Detter J.C."/>
            <person name="Han C."/>
            <person name="Pitluck S."/>
            <person name="Pati A."/>
            <person name="Mavrommatis K."/>
            <person name="Ivanova N."/>
            <person name="Ovchinnikova G."/>
            <person name="Chen A."/>
            <person name="Palaniappan K."/>
            <person name="Schneider S."/>
            <person name="Rohde M."/>
            <person name="Chain P."/>
            <person name="D'haeseleer P."/>
            <person name="Goker M."/>
            <person name="Bristow J."/>
            <person name="Eisen J.A."/>
            <person name="Markowitz V."/>
            <person name="Kyrpides N.C."/>
            <person name="Klenk H.P."/>
            <person name="Hugenholtz P."/>
        </authorList>
    </citation>
    <scope>NUCLEOTIDE SEQUENCE [LARGE SCALE GENOMIC DNA]</scope>
    <source>
        <strain evidence="3">ATCC 29202 / DSM 20476 / NCTC 11029 / RHS 1</strain>
    </source>
</reference>
<sequence>MQDIFEFLSIVNRDFSGILSFLVAFLLLIVTTIYVLQTKKQVEATLLAVRKSSLPQLVVEYDSGHLSEVFNERGRRQLSFNCSITNYGQDPALSIYCFGEARLQNGTDSNKAVAASHDSELIAGLKGGDETSFSIVFETAEIEAILNDLSITHKKNIQRLQNGGHEEPFSGVIIAVMVVYANCFNELSFSETLVELSWFNPDNLNDLEKSPNRNKYTVPPNQLKNDLGYTPMTINPRFTPARYGSITEEELKLLLTKRSDQLTRVCARELNI</sequence>
<keyword evidence="3" id="KW-1185">Reference proteome</keyword>
<keyword evidence="1" id="KW-0812">Transmembrane</keyword>
<keyword evidence="1" id="KW-1133">Transmembrane helix</keyword>
<evidence type="ECO:0000313" key="2">
    <source>
        <dbReference type="EMBL" id="ACV22783.1"/>
    </source>
</evidence>
<dbReference type="eggNOG" id="ENOG502ZRV7">
    <property type="taxonomic scope" value="Bacteria"/>
</dbReference>
<keyword evidence="1" id="KW-0472">Membrane</keyword>
<dbReference type="Proteomes" id="UP000002026">
    <property type="component" value="Chromosome"/>
</dbReference>
<dbReference type="KEGG" id="shi:Shel_17640"/>
<name>C7N798_SLAHD</name>
<dbReference type="HOGENOM" id="CLU_1022700_0_0_11"/>